<keyword evidence="1 3" id="KW-0732">Signal</keyword>
<dbReference type="SUPFAM" id="SSF49299">
    <property type="entry name" value="PKD domain"/>
    <property type="match status" value="2"/>
</dbReference>
<dbReference type="InterPro" id="IPR013783">
    <property type="entry name" value="Ig-like_fold"/>
</dbReference>
<evidence type="ECO:0000259" key="4">
    <source>
        <dbReference type="PROSITE" id="PS50093"/>
    </source>
</evidence>
<dbReference type="InterPro" id="IPR013320">
    <property type="entry name" value="ConA-like_dom_sf"/>
</dbReference>
<dbReference type="Gene3D" id="2.120.10.30">
    <property type="entry name" value="TolB, C-terminal domain"/>
    <property type="match status" value="1"/>
</dbReference>
<dbReference type="PROSITE" id="PS50093">
    <property type="entry name" value="PKD"/>
    <property type="match status" value="2"/>
</dbReference>
<dbReference type="InterPro" id="IPR011042">
    <property type="entry name" value="6-blade_b-propeller_TolB-like"/>
</dbReference>
<dbReference type="SMART" id="SM00089">
    <property type="entry name" value="PKD"/>
    <property type="match status" value="2"/>
</dbReference>
<dbReference type="GO" id="GO:0030246">
    <property type="term" value="F:carbohydrate binding"/>
    <property type="evidence" value="ECO:0007669"/>
    <property type="project" value="InterPro"/>
</dbReference>
<evidence type="ECO:0000313" key="6">
    <source>
        <dbReference type="EMBL" id="SDZ24525.1"/>
    </source>
</evidence>
<protein>
    <submittedName>
        <fullName evidence="6">Glucose/arabinose dehydrogenase, beta-propeller fold</fullName>
    </submittedName>
</protein>
<dbReference type="SUPFAM" id="SSF52317">
    <property type="entry name" value="Class I glutamine amidotransferase-like"/>
    <property type="match status" value="1"/>
</dbReference>
<dbReference type="Proteomes" id="UP000242415">
    <property type="component" value="Unassembled WGS sequence"/>
</dbReference>
<accession>A0A1H3RGQ5</accession>
<feature type="compositionally biased region" description="Low complexity" evidence="2">
    <location>
        <begin position="1541"/>
        <end position="1551"/>
    </location>
</feature>
<evidence type="ECO:0000259" key="5">
    <source>
        <dbReference type="PROSITE" id="PS51175"/>
    </source>
</evidence>
<dbReference type="PANTHER" id="PTHR40469">
    <property type="entry name" value="SECRETED GLYCOSYL HYDROLASE"/>
    <property type="match status" value="1"/>
</dbReference>
<dbReference type="PROSITE" id="PS51318">
    <property type="entry name" value="TAT"/>
    <property type="match status" value="1"/>
</dbReference>
<dbReference type="InterPro" id="IPR006311">
    <property type="entry name" value="TAT_signal"/>
</dbReference>
<dbReference type="SUPFAM" id="SSF81296">
    <property type="entry name" value="E set domains"/>
    <property type="match status" value="1"/>
</dbReference>
<dbReference type="Pfam" id="PF22888">
    <property type="entry name" value="FIMAH"/>
    <property type="match status" value="1"/>
</dbReference>
<dbReference type="Gene3D" id="3.40.50.880">
    <property type="match status" value="1"/>
</dbReference>
<dbReference type="GO" id="GO:0016787">
    <property type="term" value="F:hydrolase activity"/>
    <property type="evidence" value="ECO:0007669"/>
    <property type="project" value="InterPro"/>
</dbReference>
<dbReference type="InterPro" id="IPR022409">
    <property type="entry name" value="PKD/Chitinase_dom"/>
</dbReference>
<dbReference type="Gene3D" id="2.60.120.200">
    <property type="match status" value="1"/>
</dbReference>
<name>A0A1H3RGQ5_9ACTN</name>
<evidence type="ECO:0000256" key="2">
    <source>
        <dbReference type="SAM" id="MobiDB-lite"/>
    </source>
</evidence>
<dbReference type="Pfam" id="PF06439">
    <property type="entry name" value="3keto-disac_hyd"/>
    <property type="match status" value="1"/>
</dbReference>
<proteinExistence type="predicted"/>
<dbReference type="Pfam" id="PF06283">
    <property type="entry name" value="ThuA"/>
    <property type="match status" value="1"/>
</dbReference>
<dbReference type="Gene3D" id="2.60.40.10">
    <property type="entry name" value="Immunoglobulins"/>
    <property type="match status" value="3"/>
</dbReference>
<dbReference type="InterPro" id="IPR041542">
    <property type="entry name" value="GH43_C2"/>
</dbReference>
<dbReference type="PANTHER" id="PTHR40469:SF2">
    <property type="entry name" value="GALACTOSE-BINDING DOMAIN-LIKE SUPERFAMILY PROTEIN"/>
    <property type="match status" value="1"/>
</dbReference>
<dbReference type="SMART" id="SM00606">
    <property type="entry name" value="CBD_IV"/>
    <property type="match status" value="1"/>
</dbReference>
<dbReference type="InterPro" id="IPR005084">
    <property type="entry name" value="CBM6"/>
</dbReference>
<organism evidence="6 7">
    <name type="scientific">Micromonospora pattaloongensis</name>
    <dbReference type="NCBI Taxonomy" id="405436"/>
    <lineage>
        <taxon>Bacteria</taxon>
        <taxon>Bacillati</taxon>
        <taxon>Actinomycetota</taxon>
        <taxon>Actinomycetes</taxon>
        <taxon>Micromonosporales</taxon>
        <taxon>Micromonosporaceae</taxon>
        <taxon>Micromonospora</taxon>
    </lineage>
</organism>
<dbReference type="Pfam" id="PF03422">
    <property type="entry name" value="CBM_6"/>
    <property type="match status" value="1"/>
</dbReference>
<feature type="domain" description="PKD" evidence="4">
    <location>
        <begin position="1054"/>
        <end position="1132"/>
    </location>
</feature>
<reference evidence="7" key="1">
    <citation type="submission" date="2016-10" db="EMBL/GenBank/DDBJ databases">
        <authorList>
            <person name="Varghese N."/>
            <person name="Submissions S."/>
        </authorList>
    </citation>
    <scope>NUCLEOTIDE SEQUENCE [LARGE SCALE GENOMIC DNA]</scope>
    <source>
        <strain evidence="7">DSM 45245</strain>
    </source>
</reference>
<feature type="domain" description="CBM6" evidence="5">
    <location>
        <begin position="919"/>
        <end position="1044"/>
    </location>
</feature>
<dbReference type="STRING" id="405436.SAMN05444365_10827"/>
<feature type="domain" description="PKD" evidence="4">
    <location>
        <begin position="723"/>
        <end position="807"/>
    </location>
</feature>
<dbReference type="Gene3D" id="2.60.120.260">
    <property type="entry name" value="Galactose-binding domain-like"/>
    <property type="match status" value="1"/>
</dbReference>
<dbReference type="InterPro" id="IPR011041">
    <property type="entry name" value="Quinoprot_gluc/sorb_DH_b-prop"/>
</dbReference>
<feature type="region of interest" description="Disordered" evidence="2">
    <location>
        <begin position="1541"/>
        <end position="1561"/>
    </location>
</feature>
<dbReference type="GO" id="GO:0005975">
    <property type="term" value="P:carbohydrate metabolic process"/>
    <property type="evidence" value="ECO:0007669"/>
    <property type="project" value="UniProtKB-ARBA"/>
</dbReference>
<evidence type="ECO:0000313" key="7">
    <source>
        <dbReference type="Proteomes" id="UP000242415"/>
    </source>
</evidence>
<dbReference type="CDD" id="cd04084">
    <property type="entry name" value="CBM6_xylanase-like"/>
    <property type="match status" value="1"/>
</dbReference>
<dbReference type="InterPro" id="IPR035986">
    <property type="entry name" value="PKD_dom_sf"/>
</dbReference>
<dbReference type="InterPro" id="IPR012938">
    <property type="entry name" value="Glc/Sorbosone_DH"/>
</dbReference>
<evidence type="ECO:0000256" key="1">
    <source>
        <dbReference type="ARBA" id="ARBA00022729"/>
    </source>
</evidence>
<feature type="signal peptide" evidence="3">
    <location>
        <begin position="1"/>
        <end position="32"/>
    </location>
</feature>
<dbReference type="SUPFAM" id="SSF50952">
    <property type="entry name" value="Soluble quinoprotein glucose dehydrogenase"/>
    <property type="match status" value="1"/>
</dbReference>
<dbReference type="InterPro" id="IPR029010">
    <property type="entry name" value="ThuA-like"/>
</dbReference>
<evidence type="ECO:0000256" key="3">
    <source>
        <dbReference type="SAM" id="SignalP"/>
    </source>
</evidence>
<dbReference type="Pfam" id="PF18911">
    <property type="entry name" value="PKD_4"/>
    <property type="match status" value="2"/>
</dbReference>
<dbReference type="CDD" id="cd00146">
    <property type="entry name" value="PKD"/>
    <property type="match status" value="2"/>
</dbReference>
<dbReference type="RefSeq" id="WP_217634899.1">
    <property type="nucleotide sequence ID" value="NZ_FNPH01000008.1"/>
</dbReference>
<dbReference type="PROSITE" id="PS51175">
    <property type="entry name" value="CBM6"/>
    <property type="match status" value="1"/>
</dbReference>
<dbReference type="Gene3D" id="3.30.1920.20">
    <property type="match status" value="1"/>
</dbReference>
<dbReference type="EMBL" id="FNPH01000008">
    <property type="protein sequence ID" value="SDZ24525.1"/>
    <property type="molecule type" value="Genomic_DNA"/>
</dbReference>
<dbReference type="InterPro" id="IPR058094">
    <property type="entry name" value="Ig-like_OmpL47-like"/>
</dbReference>
<dbReference type="InterPro" id="IPR006584">
    <property type="entry name" value="Cellulose-bd_IV"/>
</dbReference>
<dbReference type="InterPro" id="IPR008979">
    <property type="entry name" value="Galactose-bd-like_sf"/>
</dbReference>
<dbReference type="SUPFAM" id="SSF49899">
    <property type="entry name" value="Concanavalin A-like lectins/glucanases"/>
    <property type="match status" value="1"/>
</dbReference>
<dbReference type="InterPro" id="IPR054470">
    <property type="entry name" value="FIMAH_dom"/>
</dbReference>
<dbReference type="InterPro" id="IPR010496">
    <property type="entry name" value="AL/BT2_dom"/>
</dbReference>
<dbReference type="InterPro" id="IPR000601">
    <property type="entry name" value="PKD_dom"/>
</dbReference>
<dbReference type="Gene3D" id="2.60.120.560">
    <property type="entry name" value="Exo-inulinase, domain 1"/>
    <property type="match status" value="1"/>
</dbReference>
<keyword evidence="7" id="KW-1185">Reference proteome</keyword>
<dbReference type="SUPFAM" id="SSF49785">
    <property type="entry name" value="Galactose-binding domain-like"/>
    <property type="match status" value="1"/>
</dbReference>
<dbReference type="Pfam" id="PF17851">
    <property type="entry name" value="GH43_C2"/>
    <property type="match status" value="1"/>
</dbReference>
<dbReference type="InterPro" id="IPR014756">
    <property type="entry name" value="Ig_E-set"/>
</dbReference>
<dbReference type="Pfam" id="PF07995">
    <property type="entry name" value="GSDH"/>
    <property type="match status" value="1"/>
</dbReference>
<gene>
    <name evidence="6" type="ORF">SAMN05444365_10827</name>
</gene>
<feature type="chain" id="PRO_5038426224" evidence="3">
    <location>
        <begin position="33"/>
        <end position="1895"/>
    </location>
</feature>
<dbReference type="InterPro" id="IPR029062">
    <property type="entry name" value="Class_I_gatase-like"/>
</dbReference>
<sequence>MSRRSLRQLLAAVVTPLLALPIAAALSAPAQAAPAAAQAAAPDFRALVFSKTAGFRHSSIPQGIAAIQQLGQQHNFAVDTTEDSAAFTDDNLSNYDVVIWLSTTGDVLNGEQQGAFERYIERGGGYAGVHAAADTEYDWAFYGGLVGAYFKDHPAIQQSTVRTADRMHPSTKDIPSRWTRTDEWYNYQTNPRGKVHVLATLDEKSYNAGGGAMGLDHPIAWCHDYRGGRSWYTGGGHTEASYAEPEFLKHLLGGIQSAAGAVAADCGATVDANFEQVTLARGADTTGEPMNMAVLPDRRVLHTSRDGRVFITSPSGTTTLAGRIPVYNHDEDGLQGVGVDPGFAGNGWIYLYYAPPLSTPEGDAPNDGTAADFARFDGVNRLSRFTLTGDAVDLASEKKILEVPANRGICCHAGGDIAFDAAGNLYLSTGDDSNPFASNGYTPIDERAGRNPAYDAQRASGNTNDLRGKVLRIKVNADGSYDVPAGNLFPAGEAGTRPEIYAMGFRNPFRFTVDPKTGWLYLGEYGPDAGGADPNRGPAGMVEFNQIRQAGNFGWPYCVGPNVPFNDVDFATGTSGAKFDCAAPKNDSPRNTGKRDLPAAQPAWIAYDGASVPEFGDGSESPMGGPVYRYDPNLKWDTKFPAYFDGTFFAAEWGRGWIKNITLDEQGRPLAINPFAEQVVRPMDIEFGPDGSLYVLDYGSGYFGGAPDSALYRIDYVKGKRSPVAVATGTPTSGAAPLTVTFSSAGTRDPDPGDALSYSWDFDGDGTADSTEPNPTFTYTTKGQFTARLTVTDPAGNAGSASVQVTVGNTAPVVAFASPPAGGIFQFGDQVPFKATVTDPEDGTVDCDRVQIDYALGHDTHSHGLVQTHACEGVLSTVADDGHGDATNLYGVLAATYTDKGADGLPALTGQTRLALQPRTRQAEHLSETGGAQVVDAGGARGGKRVGYIDDGDWIAFDTYNLTGITGVQARVSSGGGGGRIEFRVDSPTGPLAATVPVSNTGSYDNYVDSAVAPVTDPGGTHRLYLVFKGSGGGLFDVDAFTFHGKGVASNGRPEVTAAADVTAGKVPVNVTFTANGTDRDGDTLRYAWEFGDGATSTEQNPSHTYTRAGLYTAKVTATDASGLAASATVKINAYVLAPPCADPSNTVNPDDEFTGDAIDRCRWNVLREDPAHYRVSGGALQVDALPGDMYGGTTDAKNILLQKAPAGPWQAVTKVTIDHSKTYEQAGILVHGDDRNFVKFAFIEVPNGVRNFEFIHQQDGSPIDGGAVDRSPNLAFDFPNTVWMRVVSDGQTVTAAYSTDGEQWTTVGRPRSLAAVPNPSVGLAAFNGTGNPVTFDFFRVDDAPQHSCTPTKPEEGYASLFDGTPGSLGKWKQAGPGGFLHTGDCTLLSYGGLGLYWYDQPFGDYSLKLDWKMAGDDNAGVFVGFPNPGTDPWLAVNKGHEIQIDATDVPEKTTGAIYNFQSADLAARDAALKPPGEWNAYEIVVRGQTITVYLNGTKINQYTDTDPERMNAPSYIGIQNHGNEDDVHFRNVRIKELTDTTAPVTTATPSPAGPDGSDGWYRSDVTVTLAATDDDSGVDRTEYRLGGDWQPYTEPVLVTGDGERTLEYRSVDKAGNTEQARSLTLKRDGTAPVSSAAFAPSGDAGWHRGAVPVTISATDGASGVAKVEYSLDGGAWATYADSVEVRGDGQHTLRYRATDRAGNVEDVKAAVLKIDGTAPTVLLSGVADGGRYGDSQDVRVTFSATDGTSGLASVTGTLDGRPILDGTLVGLFELSLGKHTLAVSATDKAGNTSTRSVSFTVTTSTKDMANLIDRFRSTGWLSDKGAQRLHNSLAKVRQFEDAGQERRAVAQLERFRALVEDPKLVSNAEVRAVLLRDADAVNTQLSASIRGGGR</sequence>
<dbReference type="NCBIfam" id="NF047446">
    <property type="entry name" value="barrel_OmpL47"/>
    <property type="match status" value="2"/>
</dbReference>